<evidence type="ECO:0000256" key="4">
    <source>
        <dbReference type="ARBA" id="ARBA00022692"/>
    </source>
</evidence>
<dbReference type="InterPro" id="IPR032808">
    <property type="entry name" value="DoxX"/>
</dbReference>
<evidence type="ECO:0000313" key="8">
    <source>
        <dbReference type="EMBL" id="GLR86202.1"/>
    </source>
</evidence>
<comment type="subcellular location">
    <subcellularLocation>
        <location evidence="1">Cell membrane</location>
        <topology evidence="1">Multi-pass membrane protein</topology>
    </subcellularLocation>
</comment>
<comment type="similarity">
    <text evidence="2">Belongs to the DoxX family.</text>
</comment>
<sequence length="147" mass="15490">MMIDSRTAPYAALVLRVTLGALFLAHASLKFFVFTPAGTAKFFGSLGFPPELAYLVMTVEVLSGVALILGVWTRYAALAGIPILLGAIFTVHGAAGFFFTNPKGGWEFPAFWAIALLAQALLGDGAYALRPSRQDGAVGELSGAHSR</sequence>
<dbReference type="InterPro" id="IPR051907">
    <property type="entry name" value="DoxX-like_oxidoreductase"/>
</dbReference>
<evidence type="ECO:0000256" key="6">
    <source>
        <dbReference type="ARBA" id="ARBA00023136"/>
    </source>
</evidence>
<evidence type="ECO:0000256" key="5">
    <source>
        <dbReference type="ARBA" id="ARBA00022989"/>
    </source>
</evidence>
<evidence type="ECO:0000256" key="2">
    <source>
        <dbReference type="ARBA" id="ARBA00006679"/>
    </source>
</evidence>
<name>A0ABQ6AVG4_9BRAD</name>
<dbReference type="Proteomes" id="UP001156905">
    <property type="component" value="Unassembled WGS sequence"/>
</dbReference>
<feature type="transmembrane region" description="Helical" evidence="7">
    <location>
        <begin position="79"/>
        <end position="99"/>
    </location>
</feature>
<comment type="caution">
    <text evidence="8">The sequence shown here is derived from an EMBL/GenBank/DDBJ whole genome shotgun (WGS) entry which is preliminary data.</text>
</comment>
<keyword evidence="3" id="KW-1003">Cell membrane</keyword>
<dbReference type="EMBL" id="BSOW01000009">
    <property type="protein sequence ID" value="GLR86202.1"/>
    <property type="molecule type" value="Genomic_DNA"/>
</dbReference>
<keyword evidence="6 7" id="KW-0472">Membrane</keyword>
<gene>
    <name evidence="8" type="ORF">GCM10007857_29130</name>
</gene>
<protein>
    <submittedName>
        <fullName evidence="8">LysR family transcriptional regulator</fullName>
    </submittedName>
</protein>
<accession>A0ABQ6AVG4</accession>
<evidence type="ECO:0000256" key="3">
    <source>
        <dbReference type="ARBA" id="ARBA00022475"/>
    </source>
</evidence>
<reference evidence="9" key="1">
    <citation type="journal article" date="2019" name="Int. J. Syst. Evol. Microbiol.">
        <title>The Global Catalogue of Microorganisms (GCM) 10K type strain sequencing project: providing services to taxonomists for standard genome sequencing and annotation.</title>
        <authorList>
            <consortium name="The Broad Institute Genomics Platform"/>
            <consortium name="The Broad Institute Genome Sequencing Center for Infectious Disease"/>
            <person name="Wu L."/>
            <person name="Ma J."/>
        </authorList>
    </citation>
    <scope>NUCLEOTIDE SEQUENCE [LARGE SCALE GENOMIC DNA]</scope>
    <source>
        <strain evidence="9">NBRC 102520</strain>
    </source>
</reference>
<feature type="transmembrane region" description="Helical" evidence="7">
    <location>
        <begin position="51"/>
        <end position="72"/>
    </location>
</feature>
<feature type="transmembrane region" description="Helical" evidence="7">
    <location>
        <begin position="111"/>
        <end position="129"/>
    </location>
</feature>
<proteinExistence type="inferred from homology"/>
<dbReference type="PANTHER" id="PTHR33452">
    <property type="entry name" value="OXIDOREDUCTASE CATD-RELATED"/>
    <property type="match status" value="1"/>
</dbReference>
<evidence type="ECO:0000256" key="7">
    <source>
        <dbReference type="SAM" id="Phobius"/>
    </source>
</evidence>
<dbReference type="PANTHER" id="PTHR33452:SF1">
    <property type="entry name" value="INNER MEMBRANE PROTEIN YPHA-RELATED"/>
    <property type="match status" value="1"/>
</dbReference>
<keyword evidence="9" id="KW-1185">Reference proteome</keyword>
<dbReference type="Pfam" id="PF07681">
    <property type="entry name" value="DoxX"/>
    <property type="match status" value="1"/>
</dbReference>
<keyword evidence="5 7" id="KW-1133">Transmembrane helix</keyword>
<evidence type="ECO:0000313" key="9">
    <source>
        <dbReference type="Proteomes" id="UP001156905"/>
    </source>
</evidence>
<evidence type="ECO:0000256" key="1">
    <source>
        <dbReference type="ARBA" id="ARBA00004651"/>
    </source>
</evidence>
<organism evidence="8 9">
    <name type="scientific">Bradyrhizobium iriomotense</name>
    <dbReference type="NCBI Taxonomy" id="441950"/>
    <lineage>
        <taxon>Bacteria</taxon>
        <taxon>Pseudomonadati</taxon>
        <taxon>Pseudomonadota</taxon>
        <taxon>Alphaproteobacteria</taxon>
        <taxon>Hyphomicrobiales</taxon>
        <taxon>Nitrobacteraceae</taxon>
        <taxon>Bradyrhizobium</taxon>
    </lineage>
</organism>
<keyword evidence="4 7" id="KW-0812">Transmembrane</keyword>